<dbReference type="Proteomes" id="UP000182944">
    <property type="component" value="Unassembled WGS sequence"/>
</dbReference>
<evidence type="ECO:0000313" key="2">
    <source>
        <dbReference type="Proteomes" id="UP000182944"/>
    </source>
</evidence>
<sequence length="177" mass="19483">MAPKVKTKTKAGPALPIPADDTEAREAIREIGDRQREALRLQAEMNDQIAALQERYGALVAPINARVTALTEGLQLFCEVNRTRLTGGKVKYAEFSTGKVSWRLRPAKVTLKKIEDVIEAIRRAGLGDRFLRTKTEVNKDAMLEDRTTASAIKGVSIGSDGEDFVVEPYETDLRGAV</sequence>
<evidence type="ECO:0000313" key="1">
    <source>
        <dbReference type="EMBL" id="SDW33074.1"/>
    </source>
</evidence>
<keyword evidence="2" id="KW-1185">Reference proteome</keyword>
<dbReference type="RefSeq" id="WP_231572701.1">
    <property type="nucleotide sequence ID" value="NZ_FNNA01000001.1"/>
</dbReference>
<dbReference type="InterPro" id="IPR009951">
    <property type="entry name" value="Host-nuc_inhib_Gam"/>
</dbReference>
<gene>
    <name evidence="1" type="ORF">SAMN05444276_101680</name>
</gene>
<proteinExistence type="predicted"/>
<dbReference type="Pfam" id="PF07352">
    <property type="entry name" value="Phage_Mu_Gam"/>
    <property type="match status" value="1"/>
</dbReference>
<dbReference type="Gene3D" id="1.20.5.170">
    <property type="match status" value="1"/>
</dbReference>
<name>A0A1H2SPT8_9RHOB</name>
<dbReference type="GO" id="GO:0003690">
    <property type="term" value="F:double-stranded DNA binding"/>
    <property type="evidence" value="ECO:0007669"/>
    <property type="project" value="InterPro"/>
</dbReference>
<protein>
    <submittedName>
        <fullName evidence="1">Mu-like prophage host-nuclease inhibitor protein Gam</fullName>
    </submittedName>
</protein>
<dbReference type="SUPFAM" id="SSF161266">
    <property type="entry name" value="Gam-like"/>
    <property type="match status" value="1"/>
</dbReference>
<dbReference type="AlphaFoldDB" id="A0A1H2SPT8"/>
<accession>A0A1H2SPT8</accession>
<dbReference type="STRING" id="1545044.SAMN05444276_101680"/>
<dbReference type="GO" id="GO:0042262">
    <property type="term" value="P:DNA protection"/>
    <property type="evidence" value="ECO:0007669"/>
    <property type="project" value="InterPro"/>
</dbReference>
<dbReference type="EMBL" id="FNNA01000001">
    <property type="protein sequence ID" value="SDW33074.1"/>
    <property type="molecule type" value="Genomic_DNA"/>
</dbReference>
<organism evidence="1 2">
    <name type="scientific">Paracoccus sanguinis</name>
    <dbReference type="NCBI Taxonomy" id="1545044"/>
    <lineage>
        <taxon>Bacteria</taxon>
        <taxon>Pseudomonadati</taxon>
        <taxon>Pseudomonadota</taxon>
        <taxon>Alphaproteobacteria</taxon>
        <taxon>Rhodobacterales</taxon>
        <taxon>Paracoccaceae</taxon>
        <taxon>Paracoccus</taxon>
    </lineage>
</organism>
<reference evidence="2" key="1">
    <citation type="submission" date="2016-10" db="EMBL/GenBank/DDBJ databases">
        <authorList>
            <person name="Varghese N."/>
            <person name="Submissions S."/>
        </authorList>
    </citation>
    <scope>NUCLEOTIDE SEQUENCE [LARGE SCALE GENOMIC DNA]</scope>
    <source>
        <strain evidence="2">DSM 29303</strain>
    </source>
</reference>